<comment type="caution">
    <text evidence="1">The sequence shown here is derived from an EMBL/GenBank/DDBJ whole genome shotgun (WGS) entry which is preliminary data.</text>
</comment>
<dbReference type="EMBL" id="JAGKQQ010000001">
    <property type="protein sequence ID" value="MBP3956959.1"/>
    <property type="molecule type" value="Genomic_DNA"/>
</dbReference>
<organism evidence="1 2">
    <name type="scientific">Gemmata palustris</name>
    <dbReference type="NCBI Taxonomy" id="2822762"/>
    <lineage>
        <taxon>Bacteria</taxon>
        <taxon>Pseudomonadati</taxon>
        <taxon>Planctomycetota</taxon>
        <taxon>Planctomycetia</taxon>
        <taxon>Gemmatales</taxon>
        <taxon>Gemmataceae</taxon>
        <taxon>Gemmata</taxon>
    </lineage>
</organism>
<accession>A0ABS5BTE3</accession>
<dbReference type="Proteomes" id="UP000676565">
    <property type="component" value="Unassembled WGS sequence"/>
</dbReference>
<gene>
    <name evidence="1" type="ORF">J8F10_16945</name>
</gene>
<dbReference type="RefSeq" id="WP_210655569.1">
    <property type="nucleotide sequence ID" value="NZ_JAGKQQ010000001.1"/>
</dbReference>
<evidence type="ECO:0000313" key="1">
    <source>
        <dbReference type="EMBL" id="MBP3956959.1"/>
    </source>
</evidence>
<sequence length="45" mass="4881">MILPPEARLRGAAFVFSFTSPTYQRFSTPPVGARLTTEPARGATL</sequence>
<protein>
    <submittedName>
        <fullName evidence="1">Uncharacterized protein</fullName>
    </submittedName>
</protein>
<reference evidence="1 2" key="1">
    <citation type="submission" date="2021-04" db="EMBL/GenBank/DDBJ databases">
        <authorList>
            <person name="Ivanova A."/>
        </authorList>
    </citation>
    <scope>NUCLEOTIDE SEQUENCE [LARGE SCALE GENOMIC DNA]</scope>
    <source>
        <strain evidence="1 2">G18</strain>
    </source>
</reference>
<evidence type="ECO:0000313" key="2">
    <source>
        <dbReference type="Proteomes" id="UP000676565"/>
    </source>
</evidence>
<proteinExistence type="predicted"/>
<keyword evidence="2" id="KW-1185">Reference proteome</keyword>
<name>A0ABS5BTE3_9BACT</name>